<dbReference type="SUPFAM" id="SSF53335">
    <property type="entry name" value="S-adenosyl-L-methionine-dependent methyltransferases"/>
    <property type="match status" value="1"/>
</dbReference>
<accession>A0A1W6LD36</accession>
<dbReference type="CDD" id="cd02440">
    <property type="entry name" value="AdoMet_MTases"/>
    <property type="match status" value="1"/>
</dbReference>
<dbReference type="EMBL" id="CP015118">
    <property type="protein sequence ID" value="ARN22133.1"/>
    <property type="molecule type" value="Genomic_DNA"/>
</dbReference>
<protein>
    <submittedName>
        <fullName evidence="1">Uncharacterized protein</fullName>
    </submittedName>
</protein>
<dbReference type="InterPro" id="IPR029063">
    <property type="entry name" value="SAM-dependent_MTases_sf"/>
</dbReference>
<dbReference type="KEGG" id="rgu:A4W93_20750"/>
<dbReference type="InterPro" id="IPR050508">
    <property type="entry name" value="Methyltransf_Superfamily"/>
</dbReference>
<dbReference type="Proteomes" id="UP000193427">
    <property type="component" value="Chromosome"/>
</dbReference>
<dbReference type="InterPro" id="IPR013217">
    <property type="entry name" value="Methyltransf_12"/>
</dbReference>
<dbReference type="STRING" id="946333.A4W93_20750"/>
<dbReference type="PANTHER" id="PTHR42912">
    <property type="entry name" value="METHYLTRANSFERASE"/>
    <property type="match status" value="1"/>
</dbReference>
<organism evidence="1 2">
    <name type="scientific">Piscinibacter gummiphilus</name>
    <dbReference type="NCBI Taxonomy" id="946333"/>
    <lineage>
        <taxon>Bacteria</taxon>
        <taxon>Pseudomonadati</taxon>
        <taxon>Pseudomonadota</taxon>
        <taxon>Betaproteobacteria</taxon>
        <taxon>Burkholderiales</taxon>
        <taxon>Sphaerotilaceae</taxon>
        <taxon>Piscinibacter</taxon>
    </lineage>
</organism>
<gene>
    <name evidence="1" type="ORF">A4W93_20750</name>
</gene>
<dbReference type="AlphaFoldDB" id="A0A1W6LD36"/>
<sequence>MIPPDVPSPIDLRQMADAREWADQALAVRPWRTDFFAAFAEALAQGGARRVLELGSGPGFLARHLLQALPDLDYVALDNSPAMHELAAERLGALAGRVTFVERSFKEPGLGHGLGTFDHVVTHQAVHELRHKRHARGLHEQVRALLSPQGRYLVCDHFAGDGGQSNDQLYMRIEEQRAALSDAGFVRVEPLLLKGGLILHSAFREPMPRD</sequence>
<dbReference type="Gene3D" id="3.40.50.150">
    <property type="entry name" value="Vaccinia Virus protein VP39"/>
    <property type="match status" value="1"/>
</dbReference>
<evidence type="ECO:0000313" key="2">
    <source>
        <dbReference type="Proteomes" id="UP000193427"/>
    </source>
</evidence>
<reference evidence="1 2" key="1">
    <citation type="submission" date="2016-04" db="EMBL/GenBank/DDBJ databases">
        <title>Complete genome sequence of natural rubber-degrading, novel Gram-negative bacterium, Rhizobacter gummiphilus strain NS21.</title>
        <authorList>
            <person name="Tabata M."/>
            <person name="Kasai D."/>
            <person name="Fukuda M."/>
        </authorList>
    </citation>
    <scope>NUCLEOTIDE SEQUENCE [LARGE SCALE GENOMIC DNA]</scope>
    <source>
        <strain evidence="1 2">NS21</strain>
    </source>
</reference>
<evidence type="ECO:0000313" key="1">
    <source>
        <dbReference type="EMBL" id="ARN22133.1"/>
    </source>
</evidence>
<dbReference type="RefSeq" id="WP_085752431.1">
    <property type="nucleotide sequence ID" value="NZ_BSPR01000006.1"/>
</dbReference>
<dbReference type="PANTHER" id="PTHR42912:SF93">
    <property type="entry name" value="N6-ADENOSINE-METHYLTRANSFERASE TMT1A"/>
    <property type="match status" value="1"/>
</dbReference>
<keyword evidence="2" id="KW-1185">Reference proteome</keyword>
<name>A0A1W6LD36_9BURK</name>
<proteinExistence type="predicted"/>
<dbReference type="Pfam" id="PF08242">
    <property type="entry name" value="Methyltransf_12"/>
    <property type="match status" value="1"/>
</dbReference>
<dbReference type="GO" id="GO:0008168">
    <property type="term" value="F:methyltransferase activity"/>
    <property type="evidence" value="ECO:0007669"/>
    <property type="project" value="TreeGrafter"/>
</dbReference>